<dbReference type="Pfam" id="PF00912">
    <property type="entry name" value="Transgly"/>
    <property type="match status" value="1"/>
</dbReference>
<dbReference type="NCBIfam" id="TIGR02071">
    <property type="entry name" value="PBP_1b"/>
    <property type="match status" value="1"/>
</dbReference>
<dbReference type="GO" id="GO:0009274">
    <property type="term" value="C:peptidoglycan-based cell wall"/>
    <property type="evidence" value="ECO:0007669"/>
    <property type="project" value="UniProtKB-UniRule"/>
</dbReference>
<comment type="caution">
    <text evidence="29">The sequence shown here is derived from an EMBL/GenBank/DDBJ whole genome shotgun (WGS) entry which is preliminary data.</text>
</comment>
<evidence type="ECO:0000256" key="3">
    <source>
        <dbReference type="ARBA" id="ARBA00004752"/>
    </source>
</evidence>
<comment type="function">
    <text evidence="1 23">Cell wall formation. Synthesis of cross-linked peptidoglycan from the lipid intermediates. The enzyme has a penicillin-insensitive transglycosylase N-terminal domain (formation of linear glycan strands) and a penicillin-sensitive transpeptidase C-terminal domain (cross-linking of the peptide subunits).</text>
</comment>
<feature type="domain" description="Penicillin-binding protein transpeptidase" evidence="26">
    <location>
        <begin position="437"/>
        <end position="677"/>
    </location>
</feature>
<dbReference type="InterPro" id="IPR023346">
    <property type="entry name" value="Lysozyme-like_dom_sf"/>
</dbReference>
<dbReference type="InterPro" id="IPR001264">
    <property type="entry name" value="Glyco_trans_51"/>
</dbReference>
<dbReference type="GO" id="GO:0008360">
    <property type="term" value="P:regulation of cell shape"/>
    <property type="evidence" value="ECO:0007669"/>
    <property type="project" value="UniProtKB-UniRule"/>
</dbReference>
<evidence type="ECO:0000256" key="15">
    <source>
        <dbReference type="ARBA" id="ARBA00023136"/>
    </source>
</evidence>
<evidence type="ECO:0000313" key="29">
    <source>
        <dbReference type="EMBL" id="TQV71717.1"/>
    </source>
</evidence>
<keyword evidence="13 23" id="KW-0133">Cell shape</keyword>
<dbReference type="GO" id="GO:0006508">
    <property type="term" value="P:proteolysis"/>
    <property type="evidence" value="ECO:0007669"/>
    <property type="project" value="UniProtKB-KW"/>
</dbReference>
<evidence type="ECO:0000256" key="10">
    <source>
        <dbReference type="ARBA" id="ARBA00022676"/>
    </source>
</evidence>
<comment type="catalytic activity">
    <reaction evidence="20">
        <text>Preferential cleavage: (Ac)2-L-Lys-D-Ala-|-D-Ala. Also transpeptidation of peptidyl-alanyl moieties that are N-acyl substituents of D-alanine.</text>
        <dbReference type="EC" id="3.4.16.4"/>
    </reaction>
</comment>
<dbReference type="Gene3D" id="1.10.3810.10">
    <property type="entry name" value="Biosynthetic peptidoglycan transglycosylase-like"/>
    <property type="match status" value="1"/>
</dbReference>
<evidence type="ECO:0000259" key="28">
    <source>
        <dbReference type="Pfam" id="PF14814"/>
    </source>
</evidence>
<dbReference type="GO" id="GO:0008955">
    <property type="term" value="F:peptidoglycan glycosyltransferase activity"/>
    <property type="evidence" value="ECO:0007669"/>
    <property type="project" value="UniProtKB-UniRule"/>
</dbReference>
<feature type="active site" description="Proton donor; for transglycosylase activity" evidence="24">
    <location>
        <position position="195"/>
    </location>
</feature>
<dbReference type="RefSeq" id="WP_142928493.1">
    <property type="nucleotide sequence ID" value="NZ_ML660099.1"/>
</dbReference>
<dbReference type="InterPro" id="IPR036950">
    <property type="entry name" value="PBP_transglycosylase"/>
</dbReference>
<gene>
    <name evidence="29" type="primary">mrcB</name>
    <name evidence="29" type="ORF">FKG94_18870</name>
</gene>
<evidence type="ECO:0000256" key="13">
    <source>
        <dbReference type="ARBA" id="ARBA00022960"/>
    </source>
</evidence>
<keyword evidence="12" id="KW-0378">Hydrolase</keyword>
<evidence type="ECO:0000256" key="22">
    <source>
        <dbReference type="NCBIfam" id="TIGR02071"/>
    </source>
</evidence>
<dbReference type="GO" id="GO:0030288">
    <property type="term" value="C:outer membrane-bounded periplasmic space"/>
    <property type="evidence" value="ECO:0007669"/>
    <property type="project" value="TreeGrafter"/>
</dbReference>
<keyword evidence="18 23" id="KW-0961">Cell wall biogenesis/degradation</keyword>
<dbReference type="OrthoDB" id="9766909at2"/>
<feature type="transmembrane region" description="Helical" evidence="25">
    <location>
        <begin position="21"/>
        <end position="50"/>
    </location>
</feature>
<dbReference type="SUPFAM" id="SSF56601">
    <property type="entry name" value="beta-lactamase/transpeptidase-like"/>
    <property type="match status" value="1"/>
</dbReference>
<dbReference type="Pfam" id="PF14814">
    <property type="entry name" value="UB2H"/>
    <property type="match status" value="1"/>
</dbReference>
<evidence type="ECO:0000256" key="7">
    <source>
        <dbReference type="ARBA" id="ARBA00022475"/>
    </source>
</evidence>
<evidence type="ECO:0000256" key="1">
    <source>
        <dbReference type="ARBA" id="ARBA00002624"/>
    </source>
</evidence>
<dbReference type="SUPFAM" id="SSF53955">
    <property type="entry name" value="Lysozyme-like"/>
    <property type="match status" value="1"/>
</dbReference>
<dbReference type="InterPro" id="IPR028166">
    <property type="entry name" value="UB2H"/>
</dbReference>
<proteinExistence type="inferred from homology"/>
<evidence type="ECO:0000256" key="23">
    <source>
        <dbReference type="PIRNR" id="PIRNR002799"/>
    </source>
</evidence>
<dbReference type="Gene3D" id="3.40.710.10">
    <property type="entry name" value="DD-peptidase/beta-lactamase superfamily"/>
    <property type="match status" value="1"/>
</dbReference>
<keyword evidence="10 23" id="KW-0328">Glycosyltransferase</keyword>
<evidence type="ECO:0000256" key="19">
    <source>
        <dbReference type="ARBA" id="ARBA00032454"/>
    </source>
</evidence>
<evidence type="ECO:0000256" key="9">
    <source>
        <dbReference type="ARBA" id="ARBA00022670"/>
    </source>
</evidence>
<keyword evidence="16" id="KW-0046">Antibiotic resistance</keyword>
<sequence>MARYSRRRRTRRRRGKGRVRGALAWYWQLAWYWRLASGLGLVLVVAVVYLDYVVRSKFDGKKWALPARVYARPLELYEGLPLSPQDFEFELNGLDYRPADQLRRPGDMVKRGGQYQVFSRSFQFWDRLEPARKLSLEFAGARLVRLTDDAGQAVPLARLDPQLIGGIFPAHMEDRELIRLSEIPPLLGEALIAVEDQDFLEHRGISFKGVARAAWVNLRAGKIVQGGSTLTQQLVKNFYLSHDRNLSRKILEACMSLLLEFHYGKAEILETYINEVYLGQSGPRAIHGFALAARHYFGKPLDELALPQIALLVGLVKGASFYNPWSYPQRAKQRRDLVLTLMAEAALISVEEKEAAIGSSLGVVASDKRRLHDHPGFIDLVKRQLRRDYRADDLQAAGLQVFTTLAPSVQSRVARVLQRRIQQLERDYAMEAGTLQGATVLTSVGSGEVLAVVGGRHPHFAGFNRALDARRPVGSLIKPAIYLQALSQSQQYTLATRLSDTPVTVSGPDGELWQPRNFSQRDHGEVSLLEALSQSYNQSTARLGMQLGLGKVLETVSGLGVQRPLPQVPAVLLGAAELAPMEVAAMYHTIAADGVFTPLRSVRAVLDAQGQPLSRYPLQVEQRFAAETIHLLQYAMQAVMRTGTGRSVYRHIDEDLALAGKTGTTNNQRDSWFAGFSGDHLGVVWLGLDDNGQTPLTGATGAARVWGDIYAGLATRSLVFEKPIAVDYHWIDIDSGLLSGENCRGAQWIPFVRGSEPVLSGPCQFIENPVLRWFKRLW</sequence>
<dbReference type="EMBL" id="VHSG01000020">
    <property type="protein sequence ID" value="TQV71717.1"/>
    <property type="molecule type" value="Genomic_DNA"/>
</dbReference>
<evidence type="ECO:0000256" key="24">
    <source>
        <dbReference type="PIRSR" id="PIRSR002799-1"/>
    </source>
</evidence>
<feature type="domain" description="Bifunctional transglycosylase second" evidence="28">
    <location>
        <begin position="76"/>
        <end position="159"/>
    </location>
</feature>
<organism evidence="29 30">
    <name type="scientific">Exilibacterium tricleocarpae</name>
    <dbReference type="NCBI Taxonomy" id="2591008"/>
    <lineage>
        <taxon>Bacteria</taxon>
        <taxon>Pseudomonadati</taxon>
        <taxon>Pseudomonadota</taxon>
        <taxon>Gammaproteobacteria</taxon>
        <taxon>Cellvibrionales</taxon>
        <taxon>Cellvibrionaceae</taxon>
        <taxon>Exilibacterium</taxon>
    </lineage>
</organism>
<name>A0A545T3B9_9GAMM</name>
<dbReference type="GO" id="GO:0009002">
    <property type="term" value="F:serine-type D-Ala-D-Ala carboxypeptidase activity"/>
    <property type="evidence" value="ECO:0007669"/>
    <property type="project" value="UniProtKB-EC"/>
</dbReference>
<comment type="similarity">
    <text evidence="5 23">In the N-terminal section; belongs to the glycosyltransferase 51 family.</text>
</comment>
<comment type="similarity">
    <text evidence="4 23">In the C-terminal section; belongs to the transpeptidase family.</text>
</comment>
<evidence type="ECO:0000256" key="8">
    <source>
        <dbReference type="ARBA" id="ARBA00022645"/>
    </source>
</evidence>
<dbReference type="GO" id="GO:0071555">
    <property type="term" value="P:cell wall organization"/>
    <property type="evidence" value="ECO:0007669"/>
    <property type="project" value="UniProtKB-UniRule"/>
</dbReference>
<keyword evidence="15 25" id="KW-0472">Membrane</keyword>
<dbReference type="Pfam" id="PF00905">
    <property type="entry name" value="Transpeptidase"/>
    <property type="match status" value="1"/>
</dbReference>
<dbReference type="InterPro" id="IPR001460">
    <property type="entry name" value="PCN-bd_Tpept"/>
</dbReference>
<dbReference type="Gene3D" id="3.30.2060.10">
    <property type="entry name" value="Penicillin-binding protein 1b domain"/>
    <property type="match status" value="1"/>
</dbReference>
<feature type="domain" description="Glycosyl transferase family 51" evidence="27">
    <location>
        <begin position="171"/>
        <end position="342"/>
    </location>
</feature>
<evidence type="ECO:0000256" key="18">
    <source>
        <dbReference type="ARBA" id="ARBA00023316"/>
    </source>
</evidence>
<dbReference type="GO" id="GO:0009252">
    <property type="term" value="P:peptidoglycan biosynthetic process"/>
    <property type="evidence" value="ECO:0007669"/>
    <property type="project" value="UniProtKB-UniRule"/>
</dbReference>
<reference evidence="29 30" key="1">
    <citation type="submission" date="2019-06" db="EMBL/GenBank/DDBJ databases">
        <title>Whole genome sequence for Cellvibrionaceae sp. R142.</title>
        <authorList>
            <person name="Wang G."/>
        </authorList>
    </citation>
    <scope>NUCLEOTIDE SEQUENCE [LARGE SCALE GENOMIC DNA]</scope>
    <source>
        <strain evidence="29 30">R142</strain>
    </source>
</reference>
<dbReference type="InterPro" id="IPR050396">
    <property type="entry name" value="Glycosyltr_51/Transpeptidase"/>
</dbReference>
<evidence type="ECO:0000256" key="20">
    <source>
        <dbReference type="ARBA" id="ARBA00034000"/>
    </source>
</evidence>
<keyword evidence="8" id="KW-0121">Carboxypeptidase</keyword>
<dbReference type="InterPro" id="IPR012338">
    <property type="entry name" value="Beta-lactam/transpept-like"/>
</dbReference>
<dbReference type="UniPathway" id="UPA00219"/>
<keyword evidence="25" id="KW-0812">Transmembrane</keyword>
<keyword evidence="11 23" id="KW-0808">Transferase</keyword>
<evidence type="ECO:0000256" key="5">
    <source>
        <dbReference type="ARBA" id="ARBA00007739"/>
    </source>
</evidence>
<keyword evidence="14 23" id="KW-0573">Peptidoglycan synthesis</keyword>
<dbReference type="PANTHER" id="PTHR32282:SF11">
    <property type="entry name" value="PENICILLIN-BINDING PROTEIN 1B"/>
    <property type="match status" value="1"/>
</dbReference>
<evidence type="ECO:0000259" key="27">
    <source>
        <dbReference type="Pfam" id="PF00912"/>
    </source>
</evidence>
<keyword evidence="30" id="KW-1185">Reference proteome</keyword>
<evidence type="ECO:0000256" key="11">
    <source>
        <dbReference type="ARBA" id="ARBA00022679"/>
    </source>
</evidence>
<dbReference type="PANTHER" id="PTHR32282">
    <property type="entry name" value="BINDING PROTEIN TRANSPEPTIDASE, PUTATIVE-RELATED"/>
    <property type="match status" value="1"/>
</dbReference>
<dbReference type="PIRSF" id="PIRSF002799">
    <property type="entry name" value="PBP_1b"/>
    <property type="match status" value="1"/>
</dbReference>
<protein>
    <recommendedName>
        <fullName evidence="6 22">Penicillin-binding protein 1B</fullName>
        <shortName evidence="23">PBP-1b</shortName>
        <shortName evidence="23">PBP1b</shortName>
    </recommendedName>
    <alternativeName>
        <fullName evidence="19 23">Murein polymerase</fullName>
    </alternativeName>
</protein>
<evidence type="ECO:0000256" key="12">
    <source>
        <dbReference type="ARBA" id="ARBA00022801"/>
    </source>
</evidence>
<evidence type="ECO:0000256" key="4">
    <source>
        <dbReference type="ARBA" id="ARBA00007090"/>
    </source>
</evidence>
<evidence type="ECO:0000256" key="17">
    <source>
        <dbReference type="ARBA" id="ARBA00023268"/>
    </source>
</evidence>
<dbReference type="Proteomes" id="UP000319732">
    <property type="component" value="Unassembled WGS sequence"/>
</dbReference>
<comment type="subcellular location">
    <subcellularLocation>
        <location evidence="2">Cell membrane</location>
    </subcellularLocation>
</comment>
<keyword evidence="7" id="KW-1003">Cell membrane</keyword>
<keyword evidence="17" id="KW-0511">Multifunctional enzyme</keyword>
<evidence type="ECO:0000256" key="6">
    <source>
        <dbReference type="ARBA" id="ARBA00018637"/>
    </source>
</evidence>
<evidence type="ECO:0000259" key="26">
    <source>
        <dbReference type="Pfam" id="PF00905"/>
    </source>
</evidence>
<dbReference type="GO" id="GO:0046677">
    <property type="term" value="P:response to antibiotic"/>
    <property type="evidence" value="ECO:0007669"/>
    <property type="project" value="UniProtKB-UniRule"/>
</dbReference>
<evidence type="ECO:0000256" key="14">
    <source>
        <dbReference type="ARBA" id="ARBA00022984"/>
    </source>
</evidence>
<dbReference type="GO" id="GO:0008658">
    <property type="term" value="F:penicillin binding"/>
    <property type="evidence" value="ECO:0007669"/>
    <property type="project" value="UniProtKB-UniRule"/>
</dbReference>
<dbReference type="AlphaFoldDB" id="A0A545T3B9"/>
<keyword evidence="25" id="KW-1133">Transmembrane helix</keyword>
<evidence type="ECO:0000256" key="25">
    <source>
        <dbReference type="SAM" id="Phobius"/>
    </source>
</evidence>
<evidence type="ECO:0000256" key="16">
    <source>
        <dbReference type="ARBA" id="ARBA00023251"/>
    </source>
</evidence>
<keyword evidence="9" id="KW-0645">Protease</keyword>
<evidence type="ECO:0000256" key="2">
    <source>
        <dbReference type="ARBA" id="ARBA00004236"/>
    </source>
</evidence>
<accession>A0A545T3B9</accession>
<comment type="catalytic activity">
    <reaction evidence="21">
        <text>[GlcNAc-(1-&gt;4)-Mur2Ac(oyl-L-Ala-gamma-D-Glu-L-Lys-D-Ala-D-Ala)](n)-di-trans,octa-cis-undecaprenyl diphosphate + beta-D-GlcNAc-(1-&gt;4)-Mur2Ac(oyl-L-Ala-gamma-D-Glu-L-Lys-D-Ala-D-Ala)-di-trans,octa-cis-undecaprenyl diphosphate = [GlcNAc-(1-&gt;4)-Mur2Ac(oyl-L-Ala-gamma-D-Glu-L-Lys-D-Ala-D-Ala)](n+1)-di-trans,octa-cis-undecaprenyl diphosphate + di-trans,octa-cis-undecaprenyl diphosphate + H(+)</text>
        <dbReference type="Rhea" id="RHEA:23708"/>
        <dbReference type="Rhea" id="RHEA-COMP:9602"/>
        <dbReference type="Rhea" id="RHEA-COMP:9603"/>
        <dbReference type="ChEBI" id="CHEBI:15378"/>
        <dbReference type="ChEBI" id="CHEBI:58405"/>
        <dbReference type="ChEBI" id="CHEBI:60033"/>
        <dbReference type="ChEBI" id="CHEBI:78435"/>
        <dbReference type="EC" id="2.4.99.28"/>
    </reaction>
</comment>
<feature type="active site" description="Acyl-ester intermediate; for transpeptidase activity" evidence="24">
    <location>
        <position position="475"/>
    </location>
</feature>
<evidence type="ECO:0000256" key="21">
    <source>
        <dbReference type="ARBA" id="ARBA00049902"/>
    </source>
</evidence>
<dbReference type="GO" id="GO:0005886">
    <property type="term" value="C:plasma membrane"/>
    <property type="evidence" value="ECO:0007669"/>
    <property type="project" value="UniProtKB-SubCell"/>
</dbReference>
<evidence type="ECO:0000313" key="30">
    <source>
        <dbReference type="Proteomes" id="UP000319732"/>
    </source>
</evidence>
<dbReference type="InterPro" id="IPR011813">
    <property type="entry name" value="PBP_1b"/>
</dbReference>
<comment type="pathway">
    <text evidence="3 23">Cell wall biogenesis; peptidoglycan biosynthesis.</text>
</comment>